<dbReference type="OrthoDB" id="10010399at2"/>
<keyword evidence="3" id="KW-1185">Reference proteome</keyword>
<accession>A0A1Y6B726</accession>
<feature type="compositionally biased region" description="Basic residues" evidence="1">
    <location>
        <begin position="1"/>
        <end position="55"/>
    </location>
</feature>
<dbReference type="Proteomes" id="UP000192907">
    <property type="component" value="Unassembled WGS sequence"/>
</dbReference>
<feature type="region of interest" description="Disordered" evidence="1">
    <location>
        <begin position="162"/>
        <end position="197"/>
    </location>
</feature>
<dbReference type="AlphaFoldDB" id="A0A1Y6B726"/>
<proteinExistence type="predicted"/>
<feature type="region of interest" description="Disordered" evidence="1">
    <location>
        <begin position="1"/>
        <end position="67"/>
    </location>
</feature>
<evidence type="ECO:0000313" key="2">
    <source>
        <dbReference type="EMBL" id="SME87895.1"/>
    </source>
</evidence>
<evidence type="ECO:0000256" key="1">
    <source>
        <dbReference type="SAM" id="MobiDB-lite"/>
    </source>
</evidence>
<organism evidence="2 3">
    <name type="scientific">Pseudobacteriovorax antillogorgiicola</name>
    <dbReference type="NCBI Taxonomy" id="1513793"/>
    <lineage>
        <taxon>Bacteria</taxon>
        <taxon>Pseudomonadati</taxon>
        <taxon>Bdellovibrionota</taxon>
        <taxon>Oligoflexia</taxon>
        <taxon>Oligoflexales</taxon>
        <taxon>Pseudobacteriovoracaceae</taxon>
        <taxon>Pseudobacteriovorax</taxon>
    </lineage>
</organism>
<dbReference type="EMBL" id="FWZT01000001">
    <property type="protein sequence ID" value="SME87895.1"/>
    <property type="molecule type" value="Genomic_DNA"/>
</dbReference>
<dbReference type="RefSeq" id="WP_132314796.1">
    <property type="nucleotide sequence ID" value="NZ_FWZT01000001.1"/>
</dbReference>
<protein>
    <submittedName>
        <fullName evidence="2">Uncharacterized protein</fullName>
    </submittedName>
</protein>
<name>A0A1Y6B726_9BACT</name>
<feature type="compositionally biased region" description="Low complexity" evidence="1">
    <location>
        <begin position="170"/>
        <end position="184"/>
    </location>
</feature>
<sequence>MSGKAKVKKAKSAAKKKAKTTAKKKAASTAKKKAASKKKTAKKSAVKKASKKKATKNSSSKVKSEENVVAVDANPPLEEKFFNATPEVKEELSLEEKKVEEIVEPKLERDENLLQVNLSSALMKKLNKQAVEEGISLEDFVSELLAESVVLRAWEIVERKNQMRSTPSQNVNNRSGNSTSGNNRNGRKGRMSHGRYQSIMDDKATFLEYVRNQERSRR</sequence>
<gene>
    <name evidence="2" type="ORF">SAMN06296036_10160</name>
</gene>
<reference evidence="3" key="1">
    <citation type="submission" date="2017-04" db="EMBL/GenBank/DDBJ databases">
        <authorList>
            <person name="Varghese N."/>
            <person name="Submissions S."/>
        </authorList>
    </citation>
    <scope>NUCLEOTIDE SEQUENCE [LARGE SCALE GENOMIC DNA]</scope>
    <source>
        <strain evidence="3">RKEM611</strain>
    </source>
</reference>
<evidence type="ECO:0000313" key="3">
    <source>
        <dbReference type="Proteomes" id="UP000192907"/>
    </source>
</evidence>